<evidence type="ECO:0000313" key="4">
    <source>
        <dbReference type="EMBL" id="MCI4675357.1"/>
    </source>
</evidence>
<keyword evidence="5" id="KW-1185">Reference proteome</keyword>
<dbReference type="InterPro" id="IPR052376">
    <property type="entry name" value="Oxidative_Scav/Glycosyltrans"/>
</dbReference>
<sequence>MKAEVPQQRSLLEVAELDAELSRAAHRVTHLAEHQHHEQVQADHLAAADRLAALAIAIEDLDAQVSRFESEIDGVRQREDRDRQLLDSGSVNPKQLEELQHELGTLERRQSGLEDSLLEVMERREQLTAEQAEESAKVDALQQDLDNAAHARNEAIAEIDRLRAECGARRGEVVAGLDPDLVKLYERQRAASGVGAARLLGRRCGACRIEIDQGEMARISAAADDEVLRCPECGAILLRVGGVER</sequence>
<feature type="domain" description="CT398-like coiled coil hairpin" evidence="3">
    <location>
        <begin position="14"/>
        <end position="193"/>
    </location>
</feature>
<feature type="coiled-coil region" evidence="1">
    <location>
        <begin position="51"/>
        <end position="165"/>
    </location>
</feature>
<dbReference type="Pfam" id="PF02591">
    <property type="entry name" value="Zn_ribbon_9"/>
    <property type="match status" value="1"/>
</dbReference>
<feature type="domain" description="C4-type zinc ribbon" evidence="2">
    <location>
        <begin position="203"/>
        <end position="237"/>
    </location>
</feature>
<accession>A0ABS9YVT2</accession>
<dbReference type="PANTHER" id="PTHR39082">
    <property type="entry name" value="PHOSPHOLIPASE C-BETA-2-RELATED"/>
    <property type="match status" value="1"/>
</dbReference>
<gene>
    <name evidence="4" type="ORF">K9U37_10875</name>
</gene>
<keyword evidence="1" id="KW-0175">Coiled coil</keyword>
<evidence type="ECO:0000259" key="2">
    <source>
        <dbReference type="Pfam" id="PF02591"/>
    </source>
</evidence>
<evidence type="ECO:0000313" key="5">
    <source>
        <dbReference type="Proteomes" id="UP001139068"/>
    </source>
</evidence>
<evidence type="ECO:0000256" key="1">
    <source>
        <dbReference type="SAM" id="Coils"/>
    </source>
</evidence>
<dbReference type="PANTHER" id="PTHR39082:SF1">
    <property type="entry name" value="SCAVENGER RECEPTOR CLASS A MEMBER 3"/>
    <property type="match status" value="1"/>
</dbReference>
<dbReference type="EMBL" id="JAIVFL010000001">
    <property type="protein sequence ID" value="MCI4675357.1"/>
    <property type="molecule type" value="Genomic_DNA"/>
</dbReference>
<dbReference type="Pfam" id="PF24481">
    <property type="entry name" value="CT398_CC"/>
    <property type="match status" value="1"/>
</dbReference>
<evidence type="ECO:0000259" key="3">
    <source>
        <dbReference type="Pfam" id="PF24481"/>
    </source>
</evidence>
<reference evidence="4" key="1">
    <citation type="journal article" date="2022" name="ISME J.">
        <title>Identification of active gaseous-alkane degraders at natural gas seeps.</title>
        <authorList>
            <person name="Farhan Ul Haque M."/>
            <person name="Hernandez M."/>
            <person name="Crombie A.T."/>
            <person name="Murrell J.C."/>
        </authorList>
    </citation>
    <scope>NUCLEOTIDE SEQUENCE</scope>
    <source>
        <strain evidence="4">ANDR5</strain>
    </source>
</reference>
<comment type="caution">
    <text evidence="4">The sequence shown here is derived from an EMBL/GenBank/DDBJ whole genome shotgun (WGS) entry which is preliminary data.</text>
</comment>
<protein>
    <submittedName>
        <fullName evidence="4">C4-type zinc ribbon domain-containing protein</fullName>
    </submittedName>
</protein>
<name>A0ABS9YVT2_9MYCO</name>
<dbReference type="RefSeq" id="WP_243071687.1">
    <property type="nucleotide sequence ID" value="NZ_JAIVFL010000001.1"/>
</dbReference>
<dbReference type="Proteomes" id="UP001139068">
    <property type="component" value="Unassembled WGS sequence"/>
</dbReference>
<proteinExistence type="predicted"/>
<organism evidence="4 5">
    <name type="scientific">Candidatus Mycolicibacterium alkanivorans</name>
    <dbReference type="NCBI Taxonomy" id="2954114"/>
    <lineage>
        <taxon>Bacteria</taxon>
        <taxon>Bacillati</taxon>
        <taxon>Actinomycetota</taxon>
        <taxon>Actinomycetes</taxon>
        <taxon>Mycobacteriales</taxon>
        <taxon>Mycobacteriaceae</taxon>
        <taxon>Mycolicibacterium</taxon>
    </lineage>
</organism>
<dbReference type="InterPro" id="IPR056003">
    <property type="entry name" value="CT398_CC_hairpin"/>
</dbReference>
<dbReference type="Gene3D" id="1.10.287.1490">
    <property type="match status" value="1"/>
</dbReference>
<dbReference type="InterPro" id="IPR003743">
    <property type="entry name" value="Zf-RING_7"/>
</dbReference>